<gene>
    <name evidence="1" type="ORF">V6N12_026006</name>
</gene>
<reference evidence="1 2" key="1">
    <citation type="journal article" date="2024" name="G3 (Bethesda)">
        <title>Genome assembly of Hibiscus sabdariffa L. provides insights into metabolisms of medicinal natural products.</title>
        <authorList>
            <person name="Kim T."/>
        </authorList>
    </citation>
    <scope>NUCLEOTIDE SEQUENCE [LARGE SCALE GENOMIC DNA]</scope>
    <source>
        <strain evidence="1">TK-2024</strain>
        <tissue evidence="1">Old leaves</tissue>
    </source>
</reference>
<proteinExistence type="predicted"/>
<name>A0ABR2DRH5_9ROSI</name>
<evidence type="ECO:0000313" key="1">
    <source>
        <dbReference type="EMBL" id="KAK8545162.1"/>
    </source>
</evidence>
<comment type="caution">
    <text evidence="1">The sequence shown here is derived from an EMBL/GenBank/DDBJ whole genome shotgun (WGS) entry which is preliminary data.</text>
</comment>
<keyword evidence="2" id="KW-1185">Reference proteome</keyword>
<accession>A0ABR2DRH5</accession>
<sequence>MKKNDDSDVQKPESWRLSCQTIVGNKENSGKDEESSFLLVEELLIYPRICCRTVIRTRKIPGEKVSVVSAELRSV</sequence>
<organism evidence="1 2">
    <name type="scientific">Hibiscus sabdariffa</name>
    <name type="common">roselle</name>
    <dbReference type="NCBI Taxonomy" id="183260"/>
    <lineage>
        <taxon>Eukaryota</taxon>
        <taxon>Viridiplantae</taxon>
        <taxon>Streptophyta</taxon>
        <taxon>Embryophyta</taxon>
        <taxon>Tracheophyta</taxon>
        <taxon>Spermatophyta</taxon>
        <taxon>Magnoliopsida</taxon>
        <taxon>eudicotyledons</taxon>
        <taxon>Gunneridae</taxon>
        <taxon>Pentapetalae</taxon>
        <taxon>rosids</taxon>
        <taxon>malvids</taxon>
        <taxon>Malvales</taxon>
        <taxon>Malvaceae</taxon>
        <taxon>Malvoideae</taxon>
        <taxon>Hibiscus</taxon>
    </lineage>
</organism>
<protein>
    <submittedName>
        <fullName evidence="1">Uncharacterized protein</fullName>
    </submittedName>
</protein>
<evidence type="ECO:0000313" key="2">
    <source>
        <dbReference type="Proteomes" id="UP001472677"/>
    </source>
</evidence>
<dbReference type="Proteomes" id="UP001472677">
    <property type="component" value="Unassembled WGS sequence"/>
</dbReference>
<dbReference type="EMBL" id="JBBPBM010000023">
    <property type="protein sequence ID" value="KAK8545162.1"/>
    <property type="molecule type" value="Genomic_DNA"/>
</dbReference>